<evidence type="ECO:0000313" key="1">
    <source>
        <dbReference type="EMBL" id="EGH47534.1"/>
    </source>
</evidence>
<feature type="non-terminal residue" evidence="1">
    <location>
        <position position="1"/>
    </location>
</feature>
<dbReference type="Proteomes" id="UP000004986">
    <property type="component" value="Unassembled WGS sequence"/>
</dbReference>
<dbReference type="HOGENOM" id="CLU_3370444_0_0_6"/>
<sequence length="34" mass="3687">VKSTASALCGALAVFIQARDSRLRGNQCNHLWSL</sequence>
<gene>
    <name evidence="1" type="ORF">PSYPI_36799</name>
</gene>
<comment type="caution">
    <text evidence="1">The sequence shown here is derived from an EMBL/GenBank/DDBJ whole genome shotgun (WGS) entry which is preliminary data.</text>
</comment>
<organism evidence="1 2">
    <name type="scientific">Pseudomonas syringae pv. pisi str. 1704B</name>
    <dbReference type="NCBI Taxonomy" id="629263"/>
    <lineage>
        <taxon>Bacteria</taxon>
        <taxon>Pseudomonadati</taxon>
        <taxon>Pseudomonadota</taxon>
        <taxon>Gammaproteobacteria</taxon>
        <taxon>Pseudomonadales</taxon>
        <taxon>Pseudomonadaceae</taxon>
        <taxon>Pseudomonas</taxon>
        <taxon>Pseudomonas syringae</taxon>
    </lineage>
</organism>
<proteinExistence type="predicted"/>
<dbReference type="AlphaFoldDB" id="F3GKD1"/>
<accession>F3GKD1</accession>
<protein>
    <submittedName>
        <fullName evidence="1">Uncharacterized protein</fullName>
    </submittedName>
</protein>
<name>F3GKD1_PSESJ</name>
<dbReference type="EMBL" id="AEAI01002299">
    <property type="protein sequence ID" value="EGH47534.1"/>
    <property type="molecule type" value="Genomic_DNA"/>
</dbReference>
<reference evidence="1 2" key="1">
    <citation type="journal article" date="2011" name="PLoS Pathog.">
        <title>Dynamic evolution of pathogenicity revealed by sequencing and comparative genomics of 19 Pseudomonas syringae isolates.</title>
        <authorList>
            <person name="Baltrus D.A."/>
            <person name="Nishimura M.T."/>
            <person name="Romanchuk A."/>
            <person name="Chang J.H."/>
            <person name="Mukhtar M.S."/>
            <person name="Cherkis K."/>
            <person name="Roach J."/>
            <person name="Grant S.R."/>
            <person name="Jones C.D."/>
            <person name="Dangl J.L."/>
        </authorList>
    </citation>
    <scope>NUCLEOTIDE SEQUENCE [LARGE SCALE GENOMIC DNA]</scope>
    <source>
        <strain evidence="1 2">1704B</strain>
    </source>
</reference>
<evidence type="ECO:0000313" key="2">
    <source>
        <dbReference type="Proteomes" id="UP000004986"/>
    </source>
</evidence>
<keyword evidence="2" id="KW-1185">Reference proteome</keyword>